<evidence type="ECO:0000256" key="1">
    <source>
        <dbReference type="SAM" id="Phobius"/>
    </source>
</evidence>
<evidence type="ECO:0008006" key="4">
    <source>
        <dbReference type="Google" id="ProtNLM"/>
    </source>
</evidence>
<protein>
    <recommendedName>
        <fullName evidence="4">CU044_5270 family protein</fullName>
    </recommendedName>
</protein>
<sequence>MTTTDSLTRLATIRPDEDTLARDWSPARRANVLARVHAATSDAPAAATVTPLTRRRLFPARRLVAASVLLAVGFAGASVVTSGMPSASALESLARTARAQTATAIPAGQFAHLVTTSTQTGFQVSAPDPVKAAAGDLPGDPARTETRVLESWTSADGITWRHDTESMSSAAAVGATTTRDWRFCSSGQFSPSSVAGLPTTASALEASVRASAQGSNSADEAVFVALGDLLRLGYADPALRAAAIDVLAGIPGVTTSTVTRNGQPALVVVFRDEAHRPGVAQTLTFDPGTSVLVAEGMTAPDTAYSAVHSQQQFTAEVPAAVVANAENACDTATTKP</sequence>
<feature type="transmembrane region" description="Helical" evidence="1">
    <location>
        <begin position="63"/>
        <end position="84"/>
    </location>
</feature>
<dbReference type="EMBL" id="JADJIB010000003">
    <property type="protein sequence ID" value="MBK7273245.1"/>
    <property type="molecule type" value="Genomic_DNA"/>
</dbReference>
<evidence type="ECO:0000313" key="2">
    <source>
        <dbReference type="EMBL" id="MBK7273245.1"/>
    </source>
</evidence>
<evidence type="ECO:0000313" key="3">
    <source>
        <dbReference type="Proteomes" id="UP000726105"/>
    </source>
</evidence>
<organism evidence="2 3">
    <name type="scientific">Candidatus Phosphoribacter hodrii</name>
    <dbReference type="NCBI Taxonomy" id="2953743"/>
    <lineage>
        <taxon>Bacteria</taxon>
        <taxon>Bacillati</taxon>
        <taxon>Actinomycetota</taxon>
        <taxon>Actinomycetes</taxon>
        <taxon>Micrococcales</taxon>
        <taxon>Dermatophilaceae</taxon>
        <taxon>Candidatus Phosphoribacter</taxon>
    </lineage>
</organism>
<reference evidence="2 3" key="1">
    <citation type="submission" date="2020-10" db="EMBL/GenBank/DDBJ databases">
        <title>Connecting structure to function with the recovery of over 1000 high-quality activated sludge metagenome-assembled genomes encoding full-length rRNA genes using long-read sequencing.</title>
        <authorList>
            <person name="Singleton C.M."/>
            <person name="Petriglieri F."/>
            <person name="Kristensen J.M."/>
            <person name="Kirkegaard R.H."/>
            <person name="Michaelsen T.Y."/>
            <person name="Andersen M.H."/>
            <person name="Karst S.M."/>
            <person name="Dueholm M.S."/>
            <person name="Nielsen P.H."/>
            <person name="Albertsen M."/>
        </authorList>
    </citation>
    <scope>NUCLEOTIDE SEQUENCE [LARGE SCALE GENOMIC DNA]</scope>
    <source>
        <strain evidence="2">Ega_18-Q3-R5-49_MAXAC.001</strain>
    </source>
</reference>
<gene>
    <name evidence="2" type="ORF">IPI13_08760</name>
</gene>
<accession>A0A935IKZ4</accession>
<name>A0A935IKZ4_9MICO</name>
<comment type="caution">
    <text evidence="2">The sequence shown here is derived from an EMBL/GenBank/DDBJ whole genome shotgun (WGS) entry which is preliminary data.</text>
</comment>
<proteinExistence type="predicted"/>
<dbReference type="AlphaFoldDB" id="A0A935IKZ4"/>
<keyword evidence="1" id="KW-0472">Membrane</keyword>
<dbReference type="Proteomes" id="UP000726105">
    <property type="component" value="Unassembled WGS sequence"/>
</dbReference>
<keyword evidence="1" id="KW-0812">Transmembrane</keyword>
<keyword evidence="1" id="KW-1133">Transmembrane helix</keyword>